<dbReference type="STRING" id="1920490.GCA_001895925_04033"/>
<dbReference type="SUPFAM" id="SSF54427">
    <property type="entry name" value="NTF2-like"/>
    <property type="match status" value="1"/>
</dbReference>
<dbReference type="Proteomes" id="UP000238634">
    <property type="component" value="Unassembled WGS sequence"/>
</dbReference>
<dbReference type="InterPro" id="IPR009959">
    <property type="entry name" value="Cyclase_SnoaL-like"/>
</dbReference>
<dbReference type="PANTHER" id="PTHR38436:SF1">
    <property type="entry name" value="ESTER CYCLASE"/>
    <property type="match status" value="1"/>
</dbReference>
<dbReference type="OrthoDB" id="9182871at2"/>
<dbReference type="AlphaFoldDB" id="A0A2T1DHL4"/>
<dbReference type="EMBL" id="PVWG01000008">
    <property type="protein sequence ID" value="PSB20000.1"/>
    <property type="molecule type" value="Genomic_DNA"/>
</dbReference>
<dbReference type="GO" id="GO:0030638">
    <property type="term" value="P:polyketide metabolic process"/>
    <property type="evidence" value="ECO:0007669"/>
    <property type="project" value="InterPro"/>
</dbReference>
<evidence type="ECO:0000313" key="2">
    <source>
        <dbReference type="Proteomes" id="UP000238634"/>
    </source>
</evidence>
<dbReference type="RefSeq" id="WP_073071238.1">
    <property type="nucleotide sequence ID" value="NZ_MPPI01000010.1"/>
</dbReference>
<reference evidence="1 2" key="1">
    <citation type="submission" date="2018-02" db="EMBL/GenBank/DDBJ databases">
        <authorList>
            <person name="Cohen D.B."/>
            <person name="Kent A.D."/>
        </authorList>
    </citation>
    <scope>NUCLEOTIDE SEQUENCE [LARGE SCALE GENOMIC DNA]</scope>
    <source>
        <strain evidence="1 2">ULC007</strain>
    </source>
</reference>
<reference evidence="1 2" key="2">
    <citation type="submission" date="2018-03" db="EMBL/GenBank/DDBJ databases">
        <title>The ancient ancestry and fast evolution of plastids.</title>
        <authorList>
            <person name="Moore K.R."/>
            <person name="Magnabosco C."/>
            <person name="Momper L."/>
            <person name="Gold D.A."/>
            <person name="Bosak T."/>
            <person name="Fournier G.P."/>
        </authorList>
    </citation>
    <scope>NUCLEOTIDE SEQUENCE [LARGE SCALE GENOMIC DNA]</scope>
    <source>
        <strain evidence="1 2">ULC007</strain>
    </source>
</reference>
<protein>
    <submittedName>
        <fullName evidence="1">Ester cyclase</fullName>
    </submittedName>
</protein>
<name>A0A2T1DHL4_9CYAN</name>
<comment type="caution">
    <text evidence="1">The sequence shown here is derived from an EMBL/GenBank/DDBJ whole genome shotgun (WGS) entry which is preliminary data.</text>
</comment>
<sequence length="138" mass="15139">MSTEAENKAVVRRFYEEVFNQKREEVIDEIVSPDYVDYGHNPPGRGREGAKQDFRGAGAVFSDTHFTIDDLIATGDQVIARWTGTLTHTGEFAGVPATNKSLKLEGISIYRVANGQILETRNGVNWMPLLQGLGAIAG</sequence>
<accession>A0A2T1DHL4</accession>
<keyword evidence="2" id="KW-1185">Reference proteome</keyword>
<dbReference type="Gene3D" id="3.10.450.50">
    <property type="match status" value="1"/>
</dbReference>
<dbReference type="Pfam" id="PF07366">
    <property type="entry name" value="SnoaL"/>
    <property type="match status" value="1"/>
</dbReference>
<gene>
    <name evidence="1" type="ORF">C7B65_09940</name>
</gene>
<organism evidence="1 2">
    <name type="scientific">Phormidesmis priestleyi ULC007</name>
    <dbReference type="NCBI Taxonomy" id="1920490"/>
    <lineage>
        <taxon>Bacteria</taxon>
        <taxon>Bacillati</taxon>
        <taxon>Cyanobacteriota</taxon>
        <taxon>Cyanophyceae</taxon>
        <taxon>Leptolyngbyales</taxon>
        <taxon>Leptolyngbyaceae</taxon>
        <taxon>Phormidesmis</taxon>
    </lineage>
</organism>
<proteinExistence type="predicted"/>
<dbReference type="PANTHER" id="PTHR38436">
    <property type="entry name" value="POLYKETIDE CYCLASE SNOAL-LIKE DOMAIN"/>
    <property type="match status" value="1"/>
</dbReference>
<dbReference type="InterPro" id="IPR032710">
    <property type="entry name" value="NTF2-like_dom_sf"/>
</dbReference>
<evidence type="ECO:0000313" key="1">
    <source>
        <dbReference type="EMBL" id="PSB20000.1"/>
    </source>
</evidence>